<comment type="subcellular location">
    <subcellularLocation>
        <location evidence="1">Cell envelope</location>
    </subcellularLocation>
</comment>
<evidence type="ECO:0000256" key="3">
    <source>
        <dbReference type="ARBA" id="ARBA00022729"/>
    </source>
</evidence>
<dbReference type="Gene3D" id="3.40.50.2300">
    <property type="match status" value="2"/>
</dbReference>
<evidence type="ECO:0000259" key="4">
    <source>
        <dbReference type="Pfam" id="PF13407"/>
    </source>
</evidence>
<dbReference type="Proteomes" id="UP000029692">
    <property type="component" value="Unassembled WGS sequence"/>
</dbReference>
<evidence type="ECO:0000313" key="6">
    <source>
        <dbReference type="Proteomes" id="UP000029692"/>
    </source>
</evidence>
<name>A0A098QWB0_9SPIO</name>
<dbReference type="OrthoDB" id="358279at2"/>
<organism evidence="5 6">
    <name type="scientific">Spirochaeta lutea</name>
    <dbReference type="NCBI Taxonomy" id="1480694"/>
    <lineage>
        <taxon>Bacteria</taxon>
        <taxon>Pseudomonadati</taxon>
        <taxon>Spirochaetota</taxon>
        <taxon>Spirochaetia</taxon>
        <taxon>Spirochaetales</taxon>
        <taxon>Spirochaetaceae</taxon>
        <taxon>Spirochaeta</taxon>
    </lineage>
</organism>
<dbReference type="PROSITE" id="PS51257">
    <property type="entry name" value="PROKAR_LIPOPROTEIN"/>
    <property type="match status" value="1"/>
</dbReference>
<dbReference type="PANTHER" id="PTHR30036">
    <property type="entry name" value="D-XYLOSE-BINDING PERIPLASMIC PROTEIN"/>
    <property type="match status" value="1"/>
</dbReference>
<evidence type="ECO:0000313" key="5">
    <source>
        <dbReference type="EMBL" id="KGE71698.1"/>
    </source>
</evidence>
<gene>
    <name evidence="5" type="ORF">DC28_10600</name>
</gene>
<feature type="domain" description="Periplasmic binding protein" evidence="4">
    <location>
        <begin position="40"/>
        <end position="295"/>
    </location>
</feature>
<dbReference type="Pfam" id="PF13407">
    <property type="entry name" value="Peripla_BP_4"/>
    <property type="match status" value="1"/>
</dbReference>
<dbReference type="AlphaFoldDB" id="A0A098QWB0"/>
<dbReference type="InterPro" id="IPR028082">
    <property type="entry name" value="Peripla_BP_I"/>
</dbReference>
<accession>A0A098QWB0</accession>
<evidence type="ECO:0000256" key="2">
    <source>
        <dbReference type="ARBA" id="ARBA00007639"/>
    </source>
</evidence>
<keyword evidence="6" id="KW-1185">Reference proteome</keyword>
<comment type="caution">
    <text evidence="5">The sequence shown here is derived from an EMBL/GenBank/DDBJ whole genome shotgun (WGS) entry which is preliminary data.</text>
</comment>
<dbReference type="CDD" id="cd19991">
    <property type="entry name" value="PBP1_ABC_xylose_binding"/>
    <property type="match status" value="1"/>
</dbReference>
<keyword evidence="3" id="KW-0732">Signal</keyword>
<reference evidence="5 6" key="1">
    <citation type="submission" date="2014-05" db="EMBL/GenBank/DDBJ databases">
        <title>De novo Genome Sequence of Spirocheata sp.</title>
        <authorList>
            <person name="Shivani Y."/>
            <person name="Subhash Y."/>
            <person name="Tushar L."/>
            <person name="Sasikala C."/>
            <person name="Ramana C.V."/>
        </authorList>
    </citation>
    <scope>NUCLEOTIDE SEQUENCE [LARGE SCALE GENOMIC DNA]</scope>
    <source>
        <strain evidence="5 6">JC230</strain>
    </source>
</reference>
<dbReference type="InterPro" id="IPR025997">
    <property type="entry name" value="SBP_2_dom"/>
</dbReference>
<dbReference type="EMBL" id="JNUP01000065">
    <property type="protein sequence ID" value="KGE71698.1"/>
    <property type="molecule type" value="Genomic_DNA"/>
</dbReference>
<dbReference type="GO" id="GO:0030246">
    <property type="term" value="F:carbohydrate binding"/>
    <property type="evidence" value="ECO:0007669"/>
    <property type="project" value="TreeGrafter"/>
</dbReference>
<evidence type="ECO:0000256" key="1">
    <source>
        <dbReference type="ARBA" id="ARBA00004196"/>
    </source>
</evidence>
<comment type="similarity">
    <text evidence="2">Belongs to the bacterial solute-binding protein 2 family.</text>
</comment>
<dbReference type="eggNOG" id="COG4213">
    <property type="taxonomic scope" value="Bacteria"/>
</dbReference>
<dbReference type="RefSeq" id="WP_052078752.1">
    <property type="nucleotide sequence ID" value="NZ_JNUP01000065.1"/>
</dbReference>
<dbReference type="InterPro" id="IPR050555">
    <property type="entry name" value="Bact_Solute-Bind_Prot2"/>
</dbReference>
<dbReference type="SUPFAM" id="SSF53822">
    <property type="entry name" value="Periplasmic binding protein-like I"/>
    <property type="match status" value="1"/>
</dbReference>
<dbReference type="STRING" id="1480694.DC28_10600"/>
<proteinExistence type="inferred from homology"/>
<dbReference type="PANTHER" id="PTHR30036:SF1">
    <property type="entry name" value="D-XYLOSE-BINDING PERIPLASMIC PROTEIN"/>
    <property type="match status" value="1"/>
</dbReference>
<protein>
    <recommendedName>
        <fullName evidence="4">Periplasmic binding protein domain-containing protein</fullName>
    </recommendedName>
</protein>
<dbReference type="GO" id="GO:0030288">
    <property type="term" value="C:outer membrane-bounded periplasmic space"/>
    <property type="evidence" value="ECO:0007669"/>
    <property type="project" value="TreeGrafter"/>
</dbReference>
<sequence>MTNPGARRIVGIICIFGVILSLLACQGQEEPEPSRPIRIGLSLDSLVVERWTRDRDYFIQAAQDLGAEVLVENAIEDPFIQIAQIQSLITREVDVLVIVPNHATLLSGVVQEAKAKGIPVISYDRLILDAPVDLYLSFENRQVGRIMAQTLVDHAPQGNYVIINGATSDHNSIMFNEGFFSVLNPAIDRRDIQVVAELWPESWRNEEARDFMNELLEQGVVMDAVIAANDFLAEQAIQALAERRLAGIIPVAGHDADLSACQRIVRGTQLVTVYKPIRKIAQEAAEAAVALASQKPVVPSRFIDNGHDSIPFIALDPVRVTKENMDSTVIADGFHRSEDVYR</sequence>